<keyword evidence="1" id="KW-0812">Transmembrane</keyword>
<dbReference type="PANTHER" id="PTHR37422:SF13">
    <property type="entry name" value="LIPOPOLYSACCHARIDE BIOSYNTHESIS PROTEIN PA4999-RELATED"/>
    <property type="match status" value="1"/>
</dbReference>
<sequence length="411" mass="46026">MKKTTQFSVVKPTLLVISVLLVFLCGIIQPEYIMAIQIVLLLFAARKVRISQSFIALLLILVLHTGICVLLGRDTIFLAVKQLAGIIVSYLFYKTIVKNKDDALDVLLVYKKFAIIIAVFALIQQVAFYAHISVIYDLRWLVKGQLAPANSVFRASTIFQEPSECALILLPMAFMAIYLFWGKSKQELALFISKKEAIIILLGYVATFSSAGYIGIFIGVIFIWLEYKHNPKQIIIFILGIAAFMIAYTKIGDFNERINDTLALISDDSQSLATANISSQTIIINLKIALKSFADSCGLGGGIGSHPISYERFIKDLPVSNVVFFFNKEDANSLLLRIISELGLLGLAGVVGFLFRFWPKRDGTFESIVGNMCITYFFLRLLRYGHYFNNGLLLFIIVFILMKKEDEGNVS</sequence>
<feature type="transmembrane region" description="Helical" evidence="1">
    <location>
        <begin position="54"/>
        <end position="72"/>
    </location>
</feature>
<feature type="transmembrane region" description="Helical" evidence="1">
    <location>
        <begin position="231"/>
        <end position="249"/>
    </location>
</feature>
<keyword evidence="1" id="KW-0472">Membrane</keyword>
<dbReference type="AlphaFoldDB" id="A0A844KJE2"/>
<comment type="caution">
    <text evidence="2">The sequence shown here is derived from an EMBL/GenBank/DDBJ whole genome shotgun (WGS) entry which is preliminary data.</text>
</comment>
<keyword evidence="1" id="KW-1133">Transmembrane helix</keyword>
<feature type="transmembrane region" description="Helical" evidence="1">
    <location>
        <begin position="15"/>
        <end position="42"/>
    </location>
</feature>
<feature type="transmembrane region" description="Helical" evidence="1">
    <location>
        <begin position="384"/>
        <end position="402"/>
    </location>
</feature>
<evidence type="ECO:0000313" key="2">
    <source>
        <dbReference type="EMBL" id="MTR77427.1"/>
    </source>
</evidence>
<dbReference type="Proteomes" id="UP000448177">
    <property type="component" value="Unassembled WGS sequence"/>
</dbReference>
<organism evidence="2 3">
    <name type="scientific">Mediterraneibacter faecis</name>
    <dbReference type="NCBI Taxonomy" id="592978"/>
    <lineage>
        <taxon>Bacteria</taxon>
        <taxon>Bacillati</taxon>
        <taxon>Bacillota</taxon>
        <taxon>Clostridia</taxon>
        <taxon>Lachnospirales</taxon>
        <taxon>Lachnospiraceae</taxon>
        <taxon>Mediterraneibacter</taxon>
    </lineage>
</organism>
<dbReference type="PANTHER" id="PTHR37422">
    <property type="entry name" value="TEICHURONIC ACID BIOSYNTHESIS PROTEIN TUAE"/>
    <property type="match status" value="1"/>
</dbReference>
<keyword evidence="3" id="KW-1185">Reference proteome</keyword>
<evidence type="ECO:0000313" key="3">
    <source>
        <dbReference type="Proteomes" id="UP000448177"/>
    </source>
</evidence>
<evidence type="ECO:0008006" key="4">
    <source>
        <dbReference type="Google" id="ProtNLM"/>
    </source>
</evidence>
<name>A0A844KJE2_9FIRM</name>
<dbReference type="GeneID" id="303257526"/>
<gene>
    <name evidence="2" type="ORF">GMD21_12240</name>
</gene>
<feature type="transmembrane region" description="Helical" evidence="1">
    <location>
        <begin position="166"/>
        <end position="181"/>
    </location>
</feature>
<dbReference type="EMBL" id="WNAF01000008">
    <property type="protein sequence ID" value="MTR77427.1"/>
    <property type="molecule type" value="Genomic_DNA"/>
</dbReference>
<dbReference type="RefSeq" id="WP_020436230.1">
    <property type="nucleotide sequence ID" value="NZ_JBNGGZ010000002.1"/>
</dbReference>
<feature type="transmembrane region" description="Helical" evidence="1">
    <location>
        <begin position="201"/>
        <end position="225"/>
    </location>
</feature>
<accession>A0A844KJE2</accession>
<dbReference type="InterPro" id="IPR051533">
    <property type="entry name" value="WaaL-like"/>
</dbReference>
<evidence type="ECO:0000256" key="1">
    <source>
        <dbReference type="SAM" id="Phobius"/>
    </source>
</evidence>
<reference evidence="2 3" key="1">
    <citation type="journal article" date="2019" name="Nat. Med.">
        <title>A library of human gut bacterial isolates paired with longitudinal multiomics data enables mechanistic microbiome research.</title>
        <authorList>
            <person name="Poyet M."/>
            <person name="Groussin M."/>
            <person name="Gibbons S.M."/>
            <person name="Avila-Pacheco J."/>
            <person name="Jiang X."/>
            <person name="Kearney S.M."/>
            <person name="Perrotta A.R."/>
            <person name="Berdy B."/>
            <person name="Zhao S."/>
            <person name="Lieberman T.D."/>
            <person name="Swanson P.K."/>
            <person name="Smith M."/>
            <person name="Roesemann S."/>
            <person name="Alexander J.E."/>
            <person name="Rich S.A."/>
            <person name="Livny J."/>
            <person name="Vlamakis H."/>
            <person name="Clish C."/>
            <person name="Bullock K."/>
            <person name="Deik A."/>
            <person name="Scott J."/>
            <person name="Pierce K.A."/>
            <person name="Xavier R.J."/>
            <person name="Alm E.J."/>
        </authorList>
    </citation>
    <scope>NUCLEOTIDE SEQUENCE [LARGE SCALE GENOMIC DNA]</scope>
    <source>
        <strain evidence="2 3">BIOML-A1</strain>
    </source>
</reference>
<feature type="transmembrane region" description="Helical" evidence="1">
    <location>
        <begin position="334"/>
        <end position="358"/>
    </location>
</feature>
<feature type="transmembrane region" description="Helical" evidence="1">
    <location>
        <begin position="113"/>
        <end position="136"/>
    </location>
</feature>
<protein>
    <recommendedName>
        <fullName evidence="4">O-antigen ligase family protein</fullName>
    </recommendedName>
</protein>
<proteinExistence type="predicted"/>